<feature type="disulfide bond" evidence="23">
    <location>
        <begin position="493"/>
        <end position="573"/>
    </location>
</feature>
<evidence type="ECO:0000256" key="8">
    <source>
        <dbReference type="ARBA" id="ARBA00022622"/>
    </source>
</evidence>
<reference evidence="26 27" key="1">
    <citation type="submission" date="2019-04" db="EMBL/GenBank/DDBJ databases">
        <authorList>
            <consortium name="Wellcome Sanger Institute Data Sharing"/>
        </authorList>
    </citation>
    <scope>NUCLEOTIDE SEQUENCE [LARGE SCALE GENOMIC DNA]</scope>
</reference>
<feature type="binding site" evidence="22">
    <location>
        <position position="567"/>
    </location>
    <ligand>
        <name>Fe(3+)</name>
        <dbReference type="ChEBI" id="CHEBI:29034"/>
        <label>2</label>
    </ligand>
</feature>
<feature type="disulfide bond" evidence="23">
    <location>
        <begin position="614"/>
        <end position="628"/>
    </location>
</feature>
<feature type="disulfide bond" evidence="23">
    <location>
        <begin position="190"/>
        <end position="207"/>
    </location>
</feature>
<comment type="function">
    <text evidence="19">Involved in iron cellular uptake. Seems to be internalized and then recycled back to the cell membrane. Binds a single atom of iron per subunit. Could also bind zinc.</text>
</comment>
<dbReference type="PANTHER" id="PTHR11485">
    <property type="entry name" value="TRANSFERRIN"/>
    <property type="match status" value="1"/>
</dbReference>
<dbReference type="FunFam" id="3.40.190.10:FF:000095">
    <property type="entry name" value="Lactotransferrin"/>
    <property type="match status" value="1"/>
</dbReference>
<gene>
    <name evidence="26" type="primary">MELTF</name>
    <name evidence="26" type="synonym">meltf</name>
</gene>
<evidence type="ECO:0000256" key="18">
    <source>
        <dbReference type="ARBA" id="ARBA00023288"/>
    </source>
</evidence>
<keyword evidence="8" id="KW-0336">GPI-anchor</keyword>
<reference evidence="26" key="2">
    <citation type="submission" date="2025-08" db="UniProtKB">
        <authorList>
            <consortium name="Ensembl"/>
        </authorList>
    </citation>
    <scope>IDENTIFICATION</scope>
</reference>
<evidence type="ECO:0000256" key="13">
    <source>
        <dbReference type="ARBA" id="ARBA00023004"/>
    </source>
</evidence>
<feature type="binding site" evidence="22">
    <location>
        <position position="468"/>
    </location>
    <ligand>
        <name>Fe(3+)</name>
        <dbReference type="ChEBI" id="CHEBI:29034"/>
        <label>1</label>
    </ligand>
</feature>
<keyword evidence="13 20" id="KW-0408">Iron</keyword>
<evidence type="ECO:0000313" key="26">
    <source>
        <dbReference type="Ensembl" id="ENSSFOP00015027166.2"/>
    </source>
</evidence>
<evidence type="ECO:0000256" key="9">
    <source>
        <dbReference type="ARBA" id="ARBA00022723"/>
    </source>
</evidence>
<feature type="disulfide bond" evidence="23">
    <location>
        <begin position="204"/>
        <end position="217"/>
    </location>
</feature>
<evidence type="ECO:0000256" key="15">
    <source>
        <dbReference type="ARBA" id="ARBA00023136"/>
    </source>
</evidence>
<dbReference type="GO" id="GO:0046872">
    <property type="term" value="F:metal ion binding"/>
    <property type="evidence" value="ECO:0007669"/>
    <property type="project" value="UniProtKB-KW"/>
</dbReference>
<keyword evidence="17" id="KW-0325">Glycoprotein</keyword>
<evidence type="ECO:0000256" key="19">
    <source>
        <dbReference type="ARBA" id="ARBA00054140"/>
    </source>
</evidence>
<dbReference type="OrthoDB" id="9981115at2759"/>
<dbReference type="GeneTree" id="ENSGT00940000159265"/>
<dbReference type="GO" id="GO:0005769">
    <property type="term" value="C:early endosome"/>
    <property type="evidence" value="ECO:0007669"/>
    <property type="project" value="TreeGrafter"/>
</dbReference>
<evidence type="ECO:0000256" key="24">
    <source>
        <dbReference type="SAM" id="SignalP"/>
    </source>
</evidence>
<keyword evidence="6 20" id="KW-0410">Iron transport</keyword>
<feature type="binding site" evidence="21">
    <location>
        <position position="495"/>
    </location>
    <ligand>
        <name>hydrogencarbonate</name>
        <dbReference type="ChEBI" id="CHEBI:17544"/>
        <label>1</label>
    </ligand>
</feature>
<evidence type="ECO:0000256" key="14">
    <source>
        <dbReference type="ARBA" id="ARBA00023065"/>
    </source>
</evidence>
<comment type="subcellular location">
    <subcellularLocation>
        <location evidence="1">Cell membrane</location>
        <topology evidence="1">Lipid-anchor</topology>
        <topology evidence="1">GPI-anchor</topology>
    </subcellularLocation>
    <subcellularLocation>
        <location evidence="2 20">Secreted</location>
    </subcellularLocation>
</comment>
<keyword evidence="15" id="KW-0472">Membrane</keyword>
<feature type="disulfide bond" evidence="23">
    <location>
        <begin position="275"/>
        <end position="289"/>
    </location>
</feature>
<dbReference type="GO" id="GO:0055037">
    <property type="term" value="C:recycling endosome"/>
    <property type="evidence" value="ECO:0007669"/>
    <property type="project" value="TreeGrafter"/>
</dbReference>
<evidence type="ECO:0000256" key="16">
    <source>
        <dbReference type="ARBA" id="ARBA00023157"/>
    </source>
</evidence>
<feature type="binding site" evidence="21">
    <location>
        <position position="499"/>
    </location>
    <ligand>
        <name>hydrogencarbonate</name>
        <dbReference type="ChEBI" id="CHEBI:17544"/>
        <label>1</label>
    </ligand>
</feature>
<dbReference type="PIRSF" id="PIRSF002549">
    <property type="entry name" value="Transferrin"/>
    <property type="match status" value="1"/>
</dbReference>
<keyword evidence="27" id="KW-1185">Reference proteome</keyword>
<feature type="domain" description="Transferrin-like" evidence="25">
    <location>
        <begin position="383"/>
        <end position="716"/>
    </location>
</feature>
<evidence type="ECO:0000256" key="23">
    <source>
        <dbReference type="PIRSR" id="PIRSR002549-4"/>
    </source>
</evidence>
<dbReference type="InterPro" id="IPR016357">
    <property type="entry name" value="Transferrin"/>
</dbReference>
<feature type="binding site" evidence="21">
    <location>
        <position position="154"/>
    </location>
    <ligand>
        <name>hydrogencarbonate</name>
        <dbReference type="ChEBI" id="CHEBI:17544"/>
        <label>1</label>
    </ligand>
</feature>
<name>A0A8C9S722_SCLFO</name>
<keyword evidence="11" id="KW-0677">Repeat</keyword>
<evidence type="ECO:0000256" key="3">
    <source>
        <dbReference type="ARBA" id="ARBA00011245"/>
    </source>
</evidence>
<evidence type="ECO:0000256" key="5">
    <source>
        <dbReference type="ARBA" id="ARBA00022475"/>
    </source>
</evidence>
<feature type="binding site" evidence="21">
    <location>
        <position position="150"/>
    </location>
    <ligand>
        <name>hydrogencarbonate</name>
        <dbReference type="ChEBI" id="CHEBI:17544"/>
        <label>1</label>
    </ligand>
</feature>
<keyword evidence="18" id="KW-0449">Lipoprotein</keyword>
<evidence type="ECO:0000256" key="17">
    <source>
        <dbReference type="ARBA" id="ARBA00023180"/>
    </source>
</evidence>
<keyword evidence="9 20" id="KW-0479">Metal-binding</keyword>
<dbReference type="InterPro" id="IPR018195">
    <property type="entry name" value="Transferrin_Fe_BS"/>
</dbReference>
<keyword evidence="10 24" id="KW-0732">Signal</keyword>
<dbReference type="PROSITE" id="PS00205">
    <property type="entry name" value="TRANSFERRIN_LIKE_1"/>
    <property type="match status" value="1"/>
</dbReference>
<dbReference type="GO" id="GO:0098552">
    <property type="term" value="C:side of membrane"/>
    <property type="evidence" value="ECO:0007669"/>
    <property type="project" value="UniProtKB-KW"/>
</dbReference>
<dbReference type="Pfam" id="PF00405">
    <property type="entry name" value="Transferrin"/>
    <property type="match status" value="2"/>
</dbReference>
<feature type="signal peptide" evidence="24">
    <location>
        <begin position="1"/>
        <end position="38"/>
    </location>
</feature>
<feature type="disulfide bond" evidence="23">
    <location>
        <begin position="386"/>
        <end position="423"/>
    </location>
</feature>
<sequence length="743" mass="80595">VRSRGWTKERKENNVGFFLSLSLSLSLFLSLCVREASAQAALRWCAVAPLEMDKCAAMSRSLSAAAVTPSVRCVAAESPTDCALKLRNNEVDAFSLSSKDIYTLGKETTFKIAAGESNREGTVYYAVAVVRKDNEVISINNLKGRKSCHTGKGRTAGWNMPVGYLIDSGRMSVMSCNIAEGVADFFSASCIPGANETGDPSNLCQLCIGDETGQNKCASSDKERYFSYSGAFRCLAENTGEVAFVKHTTVMENTDGNNPAAWAAGLSSQDFELLCPDGRRAAPLDYRRCNLARVPARGIVVGSGVNSLEVFNMLDEGRVSVPSSRHFNMFLSEPFGGKDLMFSDTSTHFILAESEDYKLWMGPRYFNNLRAMDCSSKDIPLQLRWCVLSHGELLKCADMAAAFKNRSLTPNIQCVSGTSGEDCMQKIQNGDADAITLDGGFIYTAGKTYGLVPAAGESYTGDVDGSIYYAVAVIKKFGTSISSFGDLRGRTSCHTGYGRTAGWNIPVGVLTEQGLIRPQSSAGAFFKASCVPGADQEGFPSNLCEQCAGDASGQNKCVRGKDLYDGYNGAFRCLVAGAGDVAFVKHTTVFQNTDGNSTDSWAINLQSKDFQLLCSHGSRAEVTQYAHCNLARVPSHAVMVRPDTNVHVVFGLLERAQRYYGKDMASTFHMFDSSSYSGYDLIFKDSTVRMIAVGDRKTYEEWLGQSYLDALRLMECSSAATALSTSPHLLLALLGFMLHHFTM</sequence>
<keyword evidence="5" id="KW-1003">Cell membrane</keyword>
<comment type="subunit">
    <text evidence="3 20">Monomer.</text>
</comment>
<feature type="binding site" evidence="21">
    <location>
        <position position="502"/>
    </location>
    <ligand>
        <name>hydrogencarbonate</name>
        <dbReference type="ChEBI" id="CHEBI:17544"/>
        <label>1</label>
    </ligand>
</feature>
<feature type="chain" id="PRO_5034745536" description="Serotransferrin" evidence="24">
    <location>
        <begin position="39"/>
        <end position="743"/>
    </location>
</feature>
<evidence type="ECO:0000256" key="21">
    <source>
        <dbReference type="PIRSR" id="PIRSR002549-2"/>
    </source>
</evidence>
<evidence type="ECO:0000256" key="20">
    <source>
        <dbReference type="PIRNR" id="PIRNR002549"/>
    </source>
</evidence>
<dbReference type="SMART" id="SM00094">
    <property type="entry name" value="TR_FER"/>
    <property type="match status" value="2"/>
</dbReference>
<organism evidence="26 27">
    <name type="scientific">Scleropages formosus</name>
    <name type="common">Asian bonytongue</name>
    <name type="synonym">Osteoglossum formosum</name>
    <dbReference type="NCBI Taxonomy" id="113540"/>
    <lineage>
        <taxon>Eukaryota</taxon>
        <taxon>Metazoa</taxon>
        <taxon>Chordata</taxon>
        <taxon>Craniata</taxon>
        <taxon>Vertebrata</taxon>
        <taxon>Euteleostomi</taxon>
        <taxon>Actinopterygii</taxon>
        <taxon>Neopterygii</taxon>
        <taxon>Teleostei</taxon>
        <taxon>Osteoglossocephala</taxon>
        <taxon>Osteoglossomorpha</taxon>
        <taxon>Osteoglossiformes</taxon>
        <taxon>Osteoglossidae</taxon>
        <taxon>Scleropages</taxon>
    </lineage>
</organism>
<evidence type="ECO:0000256" key="11">
    <source>
        <dbReference type="ARBA" id="ARBA00022737"/>
    </source>
</evidence>
<comment type="function">
    <text evidence="20">Transferrins are iron binding transport proteins which bind Fe(3+) ion in association with the binding of an anion, usually bicarbonate.</text>
</comment>
<dbReference type="CDD" id="cd13529">
    <property type="entry name" value="PBP2_transferrin"/>
    <property type="match status" value="1"/>
</dbReference>
<evidence type="ECO:0000256" key="7">
    <source>
        <dbReference type="ARBA" id="ARBA00022525"/>
    </source>
</evidence>
<feature type="binding site" evidence="21">
    <location>
        <position position="156"/>
    </location>
    <ligand>
        <name>hydrogencarbonate</name>
        <dbReference type="ChEBI" id="CHEBI:17544"/>
        <label>1</label>
    </ligand>
</feature>
<feature type="domain" description="Transferrin-like" evidence="25">
    <location>
        <begin position="42"/>
        <end position="374"/>
    </location>
</feature>
<dbReference type="GO" id="GO:0005886">
    <property type="term" value="C:plasma membrane"/>
    <property type="evidence" value="ECO:0007669"/>
    <property type="project" value="UniProtKB-SubCell"/>
</dbReference>
<evidence type="ECO:0000256" key="4">
    <source>
        <dbReference type="ARBA" id="ARBA00022448"/>
    </source>
</evidence>
<evidence type="ECO:0000259" key="25">
    <source>
        <dbReference type="PROSITE" id="PS51408"/>
    </source>
</evidence>
<dbReference type="AlphaFoldDB" id="A0A8C9S722"/>
<accession>A0A8C9S722</accession>
<evidence type="ECO:0000256" key="1">
    <source>
        <dbReference type="ARBA" id="ARBA00004609"/>
    </source>
</evidence>
<dbReference type="PROSITE" id="PS51408">
    <property type="entry name" value="TRANSFERRIN_LIKE_4"/>
    <property type="match status" value="2"/>
</dbReference>
<dbReference type="GO" id="GO:0005615">
    <property type="term" value="C:extracellular space"/>
    <property type="evidence" value="ECO:0007669"/>
    <property type="project" value="InterPro"/>
</dbReference>
<comment type="similarity">
    <text evidence="20">Belongs to the transferrin family.</text>
</comment>
<feature type="binding site" evidence="22">
    <location>
        <position position="636"/>
    </location>
    <ligand>
        <name>Fe(3+)</name>
        <dbReference type="ChEBI" id="CHEBI:29034"/>
        <label>1</label>
    </ligand>
</feature>
<feature type="disulfide bond" evidence="23">
    <location>
        <begin position="396"/>
        <end position="414"/>
    </location>
</feature>
<feature type="binding site" evidence="21">
    <location>
        <position position="501"/>
    </location>
    <ligand>
        <name>hydrogencarbonate</name>
        <dbReference type="ChEBI" id="CHEBI:17544"/>
        <label>1</label>
    </ligand>
</feature>
<dbReference type="Gene3D" id="3.40.190.10">
    <property type="entry name" value="Periplasmic binding protein-like II"/>
    <property type="match status" value="4"/>
</dbReference>
<dbReference type="Proteomes" id="UP000694397">
    <property type="component" value="Chromosome 2"/>
</dbReference>
<proteinExistence type="inferred from homology"/>
<evidence type="ECO:0000256" key="6">
    <source>
        <dbReference type="ARBA" id="ARBA00022496"/>
    </source>
</evidence>
<evidence type="ECO:0000256" key="12">
    <source>
        <dbReference type="ARBA" id="ARBA00022833"/>
    </source>
</evidence>
<keyword evidence="12" id="KW-0862">Zinc</keyword>
<reference evidence="26" key="3">
    <citation type="submission" date="2025-09" db="UniProtKB">
        <authorList>
            <consortium name="Ensembl"/>
        </authorList>
    </citation>
    <scope>IDENTIFICATION</scope>
</reference>
<dbReference type="FunFam" id="3.40.190.10:FF:000108">
    <property type="entry name" value="melanotransferrin"/>
    <property type="match status" value="1"/>
</dbReference>
<feature type="binding site" evidence="22">
    <location>
        <position position="228"/>
    </location>
    <ligand>
        <name>Fe(3+)</name>
        <dbReference type="ChEBI" id="CHEBI:29034"/>
        <label>1</label>
    </ligand>
</feature>
<dbReference type="GO" id="GO:0006826">
    <property type="term" value="P:iron ion transport"/>
    <property type="evidence" value="ECO:0007669"/>
    <property type="project" value="UniProtKB-KW"/>
</dbReference>
<feature type="disulfide bond" evidence="23">
    <location>
        <begin position="45"/>
        <end position="82"/>
    </location>
</feature>
<dbReference type="PROSITE" id="PS00206">
    <property type="entry name" value="TRANSFERRIN_LIKE_2"/>
    <property type="match status" value="2"/>
</dbReference>
<evidence type="ECO:0000313" key="27">
    <source>
        <dbReference type="Proteomes" id="UP000694397"/>
    </source>
</evidence>
<evidence type="ECO:0000256" key="22">
    <source>
        <dbReference type="PIRSR" id="PIRSR002549-3"/>
    </source>
</evidence>
<feature type="binding site" evidence="22">
    <location>
        <position position="438"/>
    </location>
    <ligand>
        <name>Fe(3+)</name>
        <dbReference type="ChEBI" id="CHEBI:29034"/>
        <label>1</label>
    </ligand>
</feature>
<feature type="disulfide bond" evidence="23">
    <location>
        <begin position="55"/>
        <end position="73"/>
    </location>
</feature>
<keyword evidence="16 23" id="KW-1015">Disulfide bond</keyword>
<feature type="binding site" evidence="22">
    <location>
        <position position="124"/>
    </location>
    <ligand>
        <name>Fe(3+)</name>
        <dbReference type="ChEBI" id="CHEBI:29034"/>
        <label>1</label>
    </ligand>
</feature>
<feature type="disulfide bond" evidence="23">
    <location>
        <begin position="544"/>
        <end position="557"/>
    </location>
</feature>
<dbReference type="SUPFAM" id="SSF53850">
    <property type="entry name" value="Periplasmic binding protein-like II"/>
    <property type="match status" value="2"/>
</dbReference>
<dbReference type="Ensembl" id="ENSSFOT00015027475.2">
    <property type="protein sequence ID" value="ENSSFOP00015027166.2"/>
    <property type="gene ID" value="ENSSFOG00015017465.2"/>
</dbReference>
<keyword evidence="4 20" id="KW-0813">Transport</keyword>
<dbReference type="PANTHER" id="PTHR11485:SF21">
    <property type="entry name" value="MELANOTRANSFERRIN"/>
    <property type="match status" value="1"/>
</dbReference>
<keyword evidence="7 20" id="KW-0964">Secreted</keyword>
<keyword evidence="14 20" id="KW-0406">Ion transport</keyword>
<dbReference type="PRINTS" id="PR00422">
    <property type="entry name" value="TRANSFERRIN"/>
</dbReference>
<feature type="binding site" evidence="21">
    <location>
        <position position="157"/>
    </location>
    <ligand>
        <name>hydrogencarbonate</name>
        <dbReference type="ChEBI" id="CHEBI:17544"/>
        <label>1</label>
    </ligand>
</feature>
<evidence type="ECO:0000256" key="10">
    <source>
        <dbReference type="ARBA" id="ARBA00022729"/>
    </source>
</evidence>
<dbReference type="InterPro" id="IPR001156">
    <property type="entry name" value="Transferrin-like_dom"/>
</dbReference>
<feature type="disulfide bond" evidence="23">
    <location>
        <begin position="530"/>
        <end position="547"/>
    </location>
</feature>
<dbReference type="PROSITE" id="PS00207">
    <property type="entry name" value="TRANSFERRIN_LIKE_3"/>
    <property type="match status" value="1"/>
</dbReference>
<feature type="disulfide bond" evidence="23">
    <location>
        <begin position="148"/>
        <end position="234"/>
    </location>
</feature>
<protein>
    <recommendedName>
        <fullName evidence="20">Serotransferrin</fullName>
    </recommendedName>
</protein>
<evidence type="ECO:0000256" key="2">
    <source>
        <dbReference type="ARBA" id="ARBA00004613"/>
    </source>
</evidence>